<evidence type="ECO:0000256" key="11">
    <source>
        <dbReference type="RuleBase" id="RU000688"/>
    </source>
</evidence>
<feature type="transmembrane region" description="Helical" evidence="12">
    <location>
        <begin position="100"/>
        <end position="122"/>
    </location>
</feature>
<evidence type="ECO:0000256" key="1">
    <source>
        <dbReference type="ARBA" id="ARBA00002936"/>
    </source>
</evidence>
<evidence type="ECO:0000256" key="6">
    <source>
        <dbReference type="ARBA" id="ARBA00022725"/>
    </source>
</evidence>
<evidence type="ECO:0000256" key="3">
    <source>
        <dbReference type="ARBA" id="ARBA00004141"/>
    </source>
</evidence>
<dbReference type="GO" id="GO:0005886">
    <property type="term" value="C:plasma membrane"/>
    <property type="evidence" value="ECO:0007669"/>
    <property type="project" value="UniProtKB-SubCell"/>
</dbReference>
<dbReference type="PROSITE" id="PS50262">
    <property type="entry name" value="G_PROTEIN_RECEP_F1_2"/>
    <property type="match status" value="1"/>
</dbReference>
<organism evidence="14 15">
    <name type="scientific">Ursus americanus</name>
    <name type="common">American black bear</name>
    <name type="synonym">Euarctos americanus</name>
    <dbReference type="NCBI Taxonomy" id="9643"/>
    <lineage>
        <taxon>Eukaryota</taxon>
        <taxon>Metazoa</taxon>
        <taxon>Chordata</taxon>
        <taxon>Craniata</taxon>
        <taxon>Vertebrata</taxon>
        <taxon>Euteleostomi</taxon>
        <taxon>Mammalia</taxon>
        <taxon>Eutheria</taxon>
        <taxon>Laurasiatheria</taxon>
        <taxon>Carnivora</taxon>
        <taxon>Caniformia</taxon>
        <taxon>Ursidae</taxon>
        <taxon>Ursus</taxon>
    </lineage>
</organism>
<reference evidence="14" key="3">
    <citation type="submission" date="2025-09" db="UniProtKB">
        <authorList>
            <consortium name="Ensembl"/>
        </authorList>
    </citation>
    <scope>IDENTIFICATION</scope>
</reference>
<dbReference type="PRINTS" id="PR00245">
    <property type="entry name" value="OLFACTORYR"/>
</dbReference>
<feature type="domain" description="G-protein coupled receptors family 1 profile" evidence="13">
    <location>
        <begin position="43"/>
        <end position="297"/>
    </location>
</feature>
<evidence type="ECO:0000256" key="9">
    <source>
        <dbReference type="ARBA" id="ARBA00023136"/>
    </source>
</evidence>
<dbReference type="InterPro" id="IPR017452">
    <property type="entry name" value="GPCR_Rhodpsn_7TM"/>
</dbReference>
<keyword evidence="4 12" id="KW-0716">Sensory transduction</keyword>
<dbReference type="PANTHER" id="PTHR26450:SF37">
    <property type="entry name" value="OLFACTORY RECEPTOR 51L1"/>
    <property type="match status" value="1"/>
</dbReference>
<dbReference type="PANTHER" id="PTHR26450">
    <property type="entry name" value="OLFACTORY RECEPTOR 56B1-RELATED"/>
    <property type="match status" value="1"/>
</dbReference>
<dbReference type="Gene3D" id="1.20.1070.10">
    <property type="entry name" value="Rhodopsin 7-helix transmembrane proteins"/>
    <property type="match status" value="1"/>
</dbReference>
<dbReference type="Proteomes" id="UP000291022">
    <property type="component" value="Unassembled WGS sequence"/>
</dbReference>
<keyword evidence="9 12" id="KW-0472">Membrane</keyword>
<dbReference type="OMA" id="QYCHANV"/>
<dbReference type="Ensembl" id="ENSUAMT00000012664.1">
    <property type="protein sequence ID" value="ENSUAMP00000011262.1"/>
    <property type="gene ID" value="ENSUAMG00000009221.1"/>
</dbReference>
<keyword evidence="5 11" id="KW-0812">Transmembrane</keyword>
<keyword evidence="15" id="KW-1185">Reference proteome</keyword>
<comment type="similarity">
    <text evidence="11">Belongs to the G-protein coupled receptor 1 family.</text>
</comment>
<dbReference type="FunFam" id="1.20.1070.10:FF:000006">
    <property type="entry name" value="Olfactory receptor"/>
    <property type="match status" value="1"/>
</dbReference>
<evidence type="ECO:0000259" key="13">
    <source>
        <dbReference type="PROSITE" id="PS50262"/>
    </source>
</evidence>
<dbReference type="InterPro" id="IPR050402">
    <property type="entry name" value="OR51/52/56-like"/>
</dbReference>
<accession>A0A452QZC1</accession>
<evidence type="ECO:0000256" key="4">
    <source>
        <dbReference type="ARBA" id="ARBA00022606"/>
    </source>
</evidence>
<evidence type="ECO:0000256" key="7">
    <source>
        <dbReference type="ARBA" id="ARBA00022989"/>
    </source>
</evidence>
<evidence type="ECO:0000256" key="12">
    <source>
        <dbReference type="RuleBase" id="RU363047"/>
    </source>
</evidence>
<dbReference type="AlphaFoldDB" id="A0A452QZC1"/>
<keyword evidence="12" id="KW-1003">Cell membrane</keyword>
<keyword evidence="8 11" id="KW-0297">G-protein coupled receptor</keyword>
<dbReference type="PRINTS" id="PR00237">
    <property type="entry name" value="GPCRRHODOPSN"/>
</dbReference>
<feature type="transmembrane region" description="Helical" evidence="12">
    <location>
        <begin position="63"/>
        <end position="88"/>
    </location>
</feature>
<reference evidence="15" key="1">
    <citation type="submission" date="2016-06" db="EMBL/GenBank/DDBJ databases">
        <title>De novo assembly and RNA-Seq shows season-dependent expression and editing in black bear kidneys.</title>
        <authorList>
            <person name="Korstanje R."/>
            <person name="Srivastava A."/>
            <person name="Sarsani V.K."/>
            <person name="Sheehan S.M."/>
            <person name="Seger R.L."/>
            <person name="Barter M.E."/>
            <person name="Lindqvist C."/>
            <person name="Brody L.C."/>
            <person name="Mullikin J.C."/>
        </authorList>
    </citation>
    <scope>NUCLEOTIDE SEQUENCE [LARGE SCALE GENOMIC DNA]</scope>
</reference>
<dbReference type="STRING" id="9643.ENSUAMP00000011262"/>
<keyword evidence="6 12" id="KW-0552">Olfaction</keyword>
<evidence type="ECO:0000256" key="10">
    <source>
        <dbReference type="ARBA" id="ARBA00023224"/>
    </source>
</evidence>
<dbReference type="GO" id="GO:0004984">
    <property type="term" value="F:olfactory receptor activity"/>
    <property type="evidence" value="ECO:0007669"/>
    <property type="project" value="InterPro"/>
</dbReference>
<dbReference type="CDD" id="cd15222">
    <property type="entry name" value="7tmA_OR51-like"/>
    <property type="match status" value="1"/>
</dbReference>
<sequence length="315" mass="35133">MVVWNNSGAMEPVFLLGGFHGLTSVHAWLSVPFCLAYLVAFIGNITILSVIWNESSLHQPMYYLLSILAVTDLGMSMSTLPTILAVLWWEAQEIKVGACFAQLFFIHTFTFLESSVLLAMAFDRFIAICRPLHYSSILTNDVIGKIGLGCLLRSAGVVMPTPILLRRYQYCHANVLSHPFCLHQDILKLSCSDASVNNIYGLCVVIITLGTDSVLILLSYVLILHAVLAVFRLPSQDARLKALSTCGSHVGVICVFYIPSVFSFLTHRFGHNIPRYIHILVANLYVVIPPSLNPIIYGVRTKQIRERVLHVFIKK</sequence>
<evidence type="ECO:0000313" key="14">
    <source>
        <dbReference type="Ensembl" id="ENSUAMP00000011262.1"/>
    </source>
</evidence>
<comment type="function">
    <text evidence="1">Odorant receptor.</text>
</comment>
<feature type="transmembrane region" description="Helical" evidence="12">
    <location>
        <begin position="142"/>
        <end position="165"/>
    </location>
</feature>
<name>A0A452QZC1_URSAM</name>
<evidence type="ECO:0000256" key="2">
    <source>
        <dbReference type="ARBA" id="ARBA00003929"/>
    </source>
</evidence>
<feature type="transmembrane region" description="Helical" evidence="12">
    <location>
        <begin position="199"/>
        <end position="231"/>
    </location>
</feature>
<comment type="subcellular location">
    <subcellularLocation>
        <location evidence="12">Cell membrane</location>
        <topology evidence="12">Multi-pass membrane protein</topology>
    </subcellularLocation>
    <subcellularLocation>
        <location evidence="3">Membrane</location>
        <topology evidence="3">Multi-pass membrane protein</topology>
    </subcellularLocation>
</comment>
<comment type="function">
    <text evidence="2">Putative odorant or sperm cell receptor.</text>
</comment>
<dbReference type="PROSITE" id="PS00237">
    <property type="entry name" value="G_PROTEIN_RECEP_F1_1"/>
    <property type="match status" value="1"/>
</dbReference>
<feature type="transmembrane region" description="Helical" evidence="12">
    <location>
        <begin position="243"/>
        <end position="265"/>
    </location>
</feature>
<dbReference type="GeneTree" id="ENSGT01150000286967"/>
<dbReference type="Pfam" id="PF13853">
    <property type="entry name" value="7tm_4"/>
    <property type="match status" value="1"/>
</dbReference>
<dbReference type="SUPFAM" id="SSF81321">
    <property type="entry name" value="Family A G protein-coupled receptor-like"/>
    <property type="match status" value="1"/>
</dbReference>
<keyword evidence="11" id="KW-0675">Receptor</keyword>
<dbReference type="GO" id="GO:0004930">
    <property type="term" value="F:G protein-coupled receptor activity"/>
    <property type="evidence" value="ECO:0007669"/>
    <property type="project" value="UniProtKB-KW"/>
</dbReference>
<dbReference type="InterPro" id="IPR000725">
    <property type="entry name" value="Olfact_rcpt"/>
</dbReference>
<evidence type="ECO:0000313" key="15">
    <source>
        <dbReference type="Proteomes" id="UP000291022"/>
    </source>
</evidence>
<reference evidence="14" key="2">
    <citation type="submission" date="2025-08" db="UniProtKB">
        <authorList>
            <consortium name="Ensembl"/>
        </authorList>
    </citation>
    <scope>IDENTIFICATION</scope>
</reference>
<dbReference type="InterPro" id="IPR000276">
    <property type="entry name" value="GPCR_Rhodpsn"/>
</dbReference>
<feature type="transmembrane region" description="Helical" evidence="12">
    <location>
        <begin position="277"/>
        <end position="299"/>
    </location>
</feature>
<protein>
    <recommendedName>
        <fullName evidence="12">Olfactory receptor</fullName>
    </recommendedName>
</protein>
<evidence type="ECO:0000256" key="8">
    <source>
        <dbReference type="ARBA" id="ARBA00023040"/>
    </source>
</evidence>
<keyword evidence="7 12" id="KW-1133">Transmembrane helix</keyword>
<keyword evidence="10 11" id="KW-0807">Transducer</keyword>
<proteinExistence type="inferred from homology"/>
<evidence type="ECO:0000256" key="5">
    <source>
        <dbReference type="ARBA" id="ARBA00022692"/>
    </source>
</evidence>
<feature type="transmembrane region" description="Helical" evidence="12">
    <location>
        <begin position="27"/>
        <end position="51"/>
    </location>
</feature>